<proteinExistence type="predicted"/>
<protein>
    <submittedName>
        <fullName evidence="1">Uncharacterized protein</fullName>
    </submittedName>
</protein>
<name>A0ABD2YQN3_9GENT</name>
<reference evidence="1 2" key="1">
    <citation type="submission" date="2024-11" db="EMBL/GenBank/DDBJ databases">
        <title>A near-complete genome assembly of Cinchona calisaya.</title>
        <authorList>
            <person name="Lian D.C."/>
            <person name="Zhao X.W."/>
            <person name="Wei L."/>
        </authorList>
    </citation>
    <scope>NUCLEOTIDE SEQUENCE [LARGE SCALE GENOMIC DNA]</scope>
    <source>
        <tissue evidence="1">Nenye</tissue>
    </source>
</reference>
<organism evidence="1 2">
    <name type="scientific">Cinchona calisaya</name>
    <dbReference type="NCBI Taxonomy" id="153742"/>
    <lineage>
        <taxon>Eukaryota</taxon>
        <taxon>Viridiplantae</taxon>
        <taxon>Streptophyta</taxon>
        <taxon>Embryophyta</taxon>
        <taxon>Tracheophyta</taxon>
        <taxon>Spermatophyta</taxon>
        <taxon>Magnoliopsida</taxon>
        <taxon>eudicotyledons</taxon>
        <taxon>Gunneridae</taxon>
        <taxon>Pentapetalae</taxon>
        <taxon>asterids</taxon>
        <taxon>lamiids</taxon>
        <taxon>Gentianales</taxon>
        <taxon>Rubiaceae</taxon>
        <taxon>Cinchonoideae</taxon>
        <taxon>Cinchoneae</taxon>
        <taxon>Cinchona</taxon>
    </lineage>
</organism>
<keyword evidence="2" id="KW-1185">Reference proteome</keyword>
<evidence type="ECO:0000313" key="2">
    <source>
        <dbReference type="Proteomes" id="UP001630127"/>
    </source>
</evidence>
<gene>
    <name evidence="1" type="ORF">ACH5RR_027968</name>
</gene>
<evidence type="ECO:0000313" key="1">
    <source>
        <dbReference type="EMBL" id="KAL3508567.1"/>
    </source>
</evidence>
<dbReference type="Proteomes" id="UP001630127">
    <property type="component" value="Unassembled WGS sequence"/>
</dbReference>
<sequence>MTKHLRHLYNRRAHIDGKPMSRVLVDNGAAVNILPLRIVRRLSKPGERKEDFQIKKECNEVKSTLTFGALEYKFRKVIPVWNCSIYRMGGGKDRIEMGTKYSLNLKKGISMKARQDLLSNAFASAKEGRVSYVPFRPVQKKEVLELELSHQLDQLTLLERLSASELKRKASEAKTK</sequence>
<accession>A0ABD2YQN3</accession>
<dbReference type="AlphaFoldDB" id="A0ABD2YQN3"/>
<comment type="caution">
    <text evidence="1">The sequence shown here is derived from an EMBL/GenBank/DDBJ whole genome shotgun (WGS) entry which is preliminary data.</text>
</comment>
<dbReference type="EMBL" id="JBJUIK010000012">
    <property type="protein sequence ID" value="KAL3508567.1"/>
    <property type="molecule type" value="Genomic_DNA"/>
</dbReference>